<proteinExistence type="predicted"/>
<reference evidence="2" key="1">
    <citation type="submission" date="2016-10" db="EMBL/GenBank/DDBJ databases">
        <authorList>
            <person name="Varghese N."/>
            <person name="Submissions S."/>
        </authorList>
    </citation>
    <scope>NUCLEOTIDE SEQUENCE [LARGE SCALE GENOMIC DNA]</scope>
    <source>
        <strain evidence="2">CGMCC 1.10657</strain>
    </source>
</reference>
<dbReference type="OrthoDB" id="7065804at2"/>
<dbReference type="RefSeq" id="WP_139304862.1">
    <property type="nucleotide sequence ID" value="NZ_FNQO01000002.1"/>
</dbReference>
<name>A0A1H3Z4M1_9GAMM</name>
<accession>A0A1H3Z4M1</accession>
<sequence length="214" mass="24650">MISSRDVFDYSQTSIREYEFSGKTPLDKYQNQLAKELAHIIISSSNSSAGGASNLYQVNSATSKSSNDVNESEVQAEKCSEYLVRLVQSDEYVEGEVGKTETYLENLYSENVTRFRKAYKKTWLKLFGTNIESFKTFVNISSAINYEWLSDEADALIIAACSHKDPFVNEAAIRAMEAWEQKKHIDYFGNIRKFEIEWLTEYRESVLEYLRSLK</sequence>
<dbReference type="EMBL" id="FNQO01000002">
    <property type="protein sequence ID" value="SEA18600.1"/>
    <property type="molecule type" value="Genomic_DNA"/>
</dbReference>
<protein>
    <submittedName>
        <fullName evidence="1">Uncharacterized protein</fullName>
    </submittedName>
</protein>
<gene>
    <name evidence="1" type="ORF">SAMN05216562_2185</name>
</gene>
<keyword evidence="2" id="KW-1185">Reference proteome</keyword>
<dbReference type="STRING" id="658218.SAMN05216562_2185"/>
<evidence type="ECO:0000313" key="1">
    <source>
        <dbReference type="EMBL" id="SEA18600.1"/>
    </source>
</evidence>
<evidence type="ECO:0000313" key="2">
    <source>
        <dbReference type="Proteomes" id="UP000198658"/>
    </source>
</evidence>
<dbReference type="AlphaFoldDB" id="A0A1H3Z4M1"/>
<organism evidence="1 2">
    <name type="scientific">Microbulbifer marinus</name>
    <dbReference type="NCBI Taxonomy" id="658218"/>
    <lineage>
        <taxon>Bacteria</taxon>
        <taxon>Pseudomonadati</taxon>
        <taxon>Pseudomonadota</taxon>
        <taxon>Gammaproteobacteria</taxon>
        <taxon>Cellvibrionales</taxon>
        <taxon>Microbulbiferaceae</taxon>
        <taxon>Microbulbifer</taxon>
    </lineage>
</organism>
<dbReference type="Proteomes" id="UP000198658">
    <property type="component" value="Unassembled WGS sequence"/>
</dbReference>